<dbReference type="PANTHER" id="PTHR30543:SF21">
    <property type="entry name" value="NAD(P)H-DEPENDENT FMN REDUCTASE LOT6"/>
    <property type="match status" value="1"/>
</dbReference>
<gene>
    <name evidence="2" type="ORF">ACFQ39_11920</name>
</gene>
<feature type="domain" description="NADPH-dependent FMN reductase-like" evidence="1">
    <location>
        <begin position="3"/>
        <end position="143"/>
    </location>
</feature>
<sequence length="176" mass="19666">MKKILTFGGSNSKNSISRTLAKHLGKKLGNFDIEDIDLNDFELPLYSIDREQEFGFPENAKLLDDKLSSTDGIIIVLAEHNGAYSAVFKNMFDWLSRINGEVWKQKPMLLLSTSPGVRGGESVLEIAKNRFPRNGGNIVGSMTFPNFNDNFKNGEIVNTALESEIISLLNDLRKEL</sequence>
<dbReference type="Proteomes" id="UP001597201">
    <property type="component" value="Unassembled WGS sequence"/>
</dbReference>
<dbReference type="GO" id="GO:0016491">
    <property type="term" value="F:oxidoreductase activity"/>
    <property type="evidence" value="ECO:0007669"/>
    <property type="project" value="UniProtKB-KW"/>
</dbReference>
<dbReference type="Pfam" id="PF03358">
    <property type="entry name" value="FMN_red"/>
    <property type="match status" value="1"/>
</dbReference>
<proteinExistence type="predicted"/>
<name>A0ABW3Y5J7_9FLAO</name>
<evidence type="ECO:0000313" key="3">
    <source>
        <dbReference type="Proteomes" id="UP001597201"/>
    </source>
</evidence>
<protein>
    <submittedName>
        <fullName evidence="2">NADPH-dependent FMN reductase</fullName>
        <ecNumber evidence="2">1.-.-.-</ecNumber>
    </submittedName>
</protein>
<dbReference type="RefSeq" id="WP_377179197.1">
    <property type="nucleotide sequence ID" value="NZ_JBHTMY010000003.1"/>
</dbReference>
<dbReference type="SUPFAM" id="SSF52218">
    <property type="entry name" value="Flavoproteins"/>
    <property type="match status" value="1"/>
</dbReference>
<reference evidence="3" key="1">
    <citation type="journal article" date="2019" name="Int. J. Syst. Evol. Microbiol.">
        <title>The Global Catalogue of Microorganisms (GCM) 10K type strain sequencing project: providing services to taxonomists for standard genome sequencing and annotation.</title>
        <authorList>
            <consortium name="The Broad Institute Genomics Platform"/>
            <consortium name="The Broad Institute Genome Sequencing Center for Infectious Disease"/>
            <person name="Wu L."/>
            <person name="Ma J."/>
        </authorList>
    </citation>
    <scope>NUCLEOTIDE SEQUENCE [LARGE SCALE GENOMIC DNA]</scope>
    <source>
        <strain evidence="3">CCUG 61485</strain>
    </source>
</reference>
<organism evidence="2 3">
    <name type="scientific">Namhaeicola litoreus</name>
    <dbReference type="NCBI Taxonomy" id="1052145"/>
    <lineage>
        <taxon>Bacteria</taxon>
        <taxon>Pseudomonadati</taxon>
        <taxon>Bacteroidota</taxon>
        <taxon>Flavobacteriia</taxon>
        <taxon>Flavobacteriales</taxon>
        <taxon>Flavobacteriaceae</taxon>
        <taxon>Namhaeicola</taxon>
    </lineage>
</organism>
<dbReference type="Gene3D" id="3.40.50.360">
    <property type="match status" value="1"/>
</dbReference>
<keyword evidence="3" id="KW-1185">Reference proteome</keyword>
<evidence type="ECO:0000259" key="1">
    <source>
        <dbReference type="Pfam" id="PF03358"/>
    </source>
</evidence>
<dbReference type="InterPro" id="IPR050712">
    <property type="entry name" value="NAD(P)H-dep_reductase"/>
</dbReference>
<dbReference type="InterPro" id="IPR029039">
    <property type="entry name" value="Flavoprotein-like_sf"/>
</dbReference>
<comment type="caution">
    <text evidence="2">The sequence shown here is derived from an EMBL/GenBank/DDBJ whole genome shotgun (WGS) entry which is preliminary data.</text>
</comment>
<dbReference type="InterPro" id="IPR005025">
    <property type="entry name" value="FMN_Rdtase-like_dom"/>
</dbReference>
<dbReference type="EMBL" id="JBHTMY010000003">
    <property type="protein sequence ID" value="MFD1316327.1"/>
    <property type="molecule type" value="Genomic_DNA"/>
</dbReference>
<evidence type="ECO:0000313" key="2">
    <source>
        <dbReference type="EMBL" id="MFD1316327.1"/>
    </source>
</evidence>
<dbReference type="EC" id="1.-.-.-" evidence="2"/>
<keyword evidence="2" id="KW-0560">Oxidoreductase</keyword>
<accession>A0ABW3Y5J7</accession>
<dbReference type="PANTHER" id="PTHR30543">
    <property type="entry name" value="CHROMATE REDUCTASE"/>
    <property type="match status" value="1"/>
</dbReference>